<proteinExistence type="inferred from homology"/>
<comment type="similarity">
    <text evidence="1">Belongs to the type-I restriction system S methylase family.</text>
</comment>
<dbReference type="SUPFAM" id="SSF116734">
    <property type="entry name" value="DNA methylase specificity domain"/>
    <property type="match status" value="1"/>
</dbReference>
<dbReference type="EMBL" id="CP063145">
    <property type="protein sequence ID" value="QOR74060.1"/>
    <property type="molecule type" value="Genomic_DNA"/>
</dbReference>
<keyword evidence="3" id="KW-0238">DNA-binding</keyword>
<keyword evidence="5" id="KW-0540">Nuclease</keyword>
<dbReference type="GO" id="GO:0004519">
    <property type="term" value="F:endonuclease activity"/>
    <property type="evidence" value="ECO:0007669"/>
    <property type="project" value="UniProtKB-KW"/>
</dbReference>
<protein>
    <submittedName>
        <fullName evidence="5">Restriction endonuclease subunit S</fullName>
    </submittedName>
</protein>
<dbReference type="Gene3D" id="3.90.220.20">
    <property type="entry name" value="DNA methylase specificity domains"/>
    <property type="match status" value="1"/>
</dbReference>
<evidence type="ECO:0000313" key="6">
    <source>
        <dbReference type="Proteomes" id="UP000593605"/>
    </source>
</evidence>
<name>A0A7M1T2I3_9FLAO</name>
<accession>A0A7M1T2I3</accession>
<evidence type="ECO:0000256" key="2">
    <source>
        <dbReference type="ARBA" id="ARBA00022747"/>
    </source>
</evidence>
<dbReference type="Pfam" id="PF01420">
    <property type="entry name" value="Methylase_S"/>
    <property type="match status" value="1"/>
</dbReference>
<dbReference type="GO" id="GO:0009307">
    <property type="term" value="P:DNA restriction-modification system"/>
    <property type="evidence" value="ECO:0007669"/>
    <property type="project" value="UniProtKB-KW"/>
</dbReference>
<sequence>MKLKLKEICNIQFGTYLKPSNAGSLRFLQAKNFSDNGGLLDNFDAFVSDDENTRASLLQKGTVLFAGKGSRFFAADYQDEWGDVVPSSLFYVLTVDEDLILPGYLSAVLNLSKNIAYFQQAGAGSNIPSLRKKELADFEIEIPPLEIQEKIVAMKKLHDEEMKLADAIKDQKILLYQTAINNILK</sequence>
<organism evidence="5 6">
    <name type="scientific">Cruoricaptor ignavus</name>
    <dbReference type="NCBI Taxonomy" id="1118202"/>
    <lineage>
        <taxon>Bacteria</taxon>
        <taxon>Pseudomonadati</taxon>
        <taxon>Bacteroidota</taxon>
        <taxon>Flavobacteriia</taxon>
        <taxon>Flavobacteriales</taxon>
        <taxon>Weeksellaceae</taxon>
        <taxon>Cruoricaptor</taxon>
    </lineage>
</organism>
<keyword evidence="5" id="KW-0378">Hydrolase</keyword>
<dbReference type="InterPro" id="IPR044946">
    <property type="entry name" value="Restrct_endonuc_typeI_TRD_sf"/>
</dbReference>
<dbReference type="Proteomes" id="UP000593605">
    <property type="component" value="Chromosome"/>
</dbReference>
<keyword evidence="2" id="KW-0680">Restriction system</keyword>
<dbReference type="RefSeq" id="WP_193440131.1">
    <property type="nucleotide sequence ID" value="NZ_CP063145.1"/>
</dbReference>
<evidence type="ECO:0000313" key="5">
    <source>
        <dbReference type="EMBL" id="QOR74060.1"/>
    </source>
</evidence>
<feature type="domain" description="Type I restriction modification DNA specificity" evidence="4">
    <location>
        <begin position="3"/>
        <end position="160"/>
    </location>
</feature>
<dbReference type="InterPro" id="IPR051212">
    <property type="entry name" value="Type-I_RE_S_subunit"/>
</dbReference>
<reference evidence="5 6" key="1">
    <citation type="submission" date="2020-10" db="EMBL/GenBank/DDBJ databases">
        <title>Complete genome of Cruoricapor ignavus strain M1214 isolated from the blood culture of a febrile patient.</title>
        <authorList>
            <person name="Guglielmino C.J.D."/>
        </authorList>
    </citation>
    <scope>NUCLEOTIDE SEQUENCE [LARGE SCALE GENOMIC DNA]</scope>
    <source>
        <strain evidence="5 6">M1214</strain>
    </source>
</reference>
<evidence type="ECO:0000259" key="4">
    <source>
        <dbReference type="Pfam" id="PF01420"/>
    </source>
</evidence>
<dbReference type="AlphaFoldDB" id="A0A7M1T2I3"/>
<dbReference type="InterPro" id="IPR000055">
    <property type="entry name" value="Restrct_endonuc_typeI_TRD"/>
</dbReference>
<dbReference type="GO" id="GO:0003677">
    <property type="term" value="F:DNA binding"/>
    <property type="evidence" value="ECO:0007669"/>
    <property type="project" value="UniProtKB-KW"/>
</dbReference>
<keyword evidence="5" id="KW-0255">Endonuclease</keyword>
<gene>
    <name evidence="5" type="ORF">IMZ16_01015</name>
</gene>
<dbReference type="PANTHER" id="PTHR43140">
    <property type="entry name" value="TYPE-1 RESTRICTION ENZYME ECOKI SPECIFICITY PROTEIN"/>
    <property type="match status" value="1"/>
</dbReference>
<dbReference type="PANTHER" id="PTHR43140:SF1">
    <property type="entry name" value="TYPE I RESTRICTION ENZYME ECOKI SPECIFICITY SUBUNIT"/>
    <property type="match status" value="1"/>
</dbReference>
<dbReference type="CDD" id="cd16961">
    <property type="entry name" value="RMtype1_S_TRD-CR_like"/>
    <property type="match status" value="1"/>
</dbReference>
<evidence type="ECO:0000256" key="1">
    <source>
        <dbReference type="ARBA" id="ARBA00010923"/>
    </source>
</evidence>
<dbReference type="KEGG" id="civ:IMZ16_01015"/>
<evidence type="ECO:0000256" key="3">
    <source>
        <dbReference type="ARBA" id="ARBA00023125"/>
    </source>
</evidence>